<accession>A0A411HQ58</accession>
<dbReference type="EMBL" id="CP035704">
    <property type="protein sequence ID" value="QBB72625.1"/>
    <property type="molecule type" value="Genomic_DNA"/>
</dbReference>
<comment type="similarity">
    <text evidence="1">Belongs to the protease inhibitor I39 (alpha-2-macroglobulin) family. Bacterial alpha-2-macroglobulin subfamily.</text>
</comment>
<dbReference type="InterPro" id="IPR011625">
    <property type="entry name" value="A2M_N_BRD"/>
</dbReference>
<organism evidence="7 8">
    <name type="scientific">Pseudolysobacter antarcticus</name>
    <dbReference type="NCBI Taxonomy" id="2511995"/>
    <lineage>
        <taxon>Bacteria</taxon>
        <taxon>Pseudomonadati</taxon>
        <taxon>Pseudomonadota</taxon>
        <taxon>Gammaproteobacteria</taxon>
        <taxon>Lysobacterales</taxon>
        <taxon>Rhodanobacteraceae</taxon>
        <taxon>Pseudolysobacter</taxon>
    </lineage>
</organism>
<dbReference type="InterPro" id="IPR051802">
    <property type="entry name" value="YfhM-like"/>
</dbReference>
<evidence type="ECO:0000259" key="6">
    <source>
        <dbReference type="SMART" id="SM01360"/>
    </source>
</evidence>
<dbReference type="PANTHER" id="PTHR40094:SF1">
    <property type="entry name" value="UBIQUITIN DOMAIN-CONTAINING PROTEIN"/>
    <property type="match status" value="1"/>
</dbReference>
<reference evidence="7 8" key="1">
    <citation type="submission" date="2019-01" db="EMBL/GenBank/DDBJ databases">
        <title>Pseudolysobacter antarctica gen. nov., sp. nov., isolated from Fildes Peninsula, Antarctica.</title>
        <authorList>
            <person name="Wei Z."/>
            <person name="Peng F."/>
        </authorList>
    </citation>
    <scope>NUCLEOTIDE SEQUENCE [LARGE SCALE GENOMIC DNA]</scope>
    <source>
        <strain evidence="7 8">AQ6-296</strain>
    </source>
</reference>
<dbReference type="GO" id="GO:0005615">
    <property type="term" value="C:extracellular space"/>
    <property type="evidence" value="ECO:0007669"/>
    <property type="project" value="InterPro"/>
</dbReference>
<dbReference type="InterPro" id="IPR011626">
    <property type="entry name" value="Alpha-macroglobulin_TED"/>
</dbReference>
<dbReference type="InterPro" id="IPR040639">
    <property type="entry name" value="A2MG_MG1"/>
</dbReference>
<dbReference type="InterPro" id="IPR002890">
    <property type="entry name" value="MG2"/>
</dbReference>
<dbReference type="Gene3D" id="1.50.10.20">
    <property type="match status" value="1"/>
</dbReference>
<dbReference type="Pfam" id="PF01835">
    <property type="entry name" value="MG2"/>
    <property type="match status" value="1"/>
</dbReference>
<name>A0A411HQ58_9GAMM</name>
<feature type="domain" description="Alpha-2-macroglobulin bait region" evidence="5">
    <location>
        <begin position="748"/>
        <end position="891"/>
    </location>
</feature>
<dbReference type="Gene3D" id="2.60.40.1930">
    <property type="match status" value="1"/>
</dbReference>
<dbReference type="Pfam" id="PF07703">
    <property type="entry name" value="A2M_BRD"/>
    <property type="match status" value="1"/>
</dbReference>
<dbReference type="Pfam" id="PF17962">
    <property type="entry name" value="bMG6"/>
    <property type="match status" value="1"/>
</dbReference>
<dbReference type="PIRSF" id="PIRSF038980">
    <property type="entry name" value="A2M_bac"/>
    <property type="match status" value="1"/>
</dbReference>
<proteinExistence type="inferred from homology"/>
<dbReference type="Pfam" id="PF17970">
    <property type="entry name" value="bMG1"/>
    <property type="match status" value="1"/>
</dbReference>
<evidence type="ECO:0000259" key="5">
    <source>
        <dbReference type="SMART" id="SM01359"/>
    </source>
</evidence>
<evidence type="ECO:0000256" key="4">
    <source>
        <dbReference type="SAM" id="SignalP"/>
    </source>
</evidence>
<evidence type="ECO:0000256" key="1">
    <source>
        <dbReference type="ARBA" id="ARBA00010556"/>
    </source>
</evidence>
<dbReference type="Pfam" id="PF17973">
    <property type="entry name" value="bMG10"/>
    <property type="match status" value="1"/>
</dbReference>
<dbReference type="Pfam" id="PF17972">
    <property type="entry name" value="bMG5"/>
    <property type="match status" value="1"/>
</dbReference>
<dbReference type="Pfam" id="PF11974">
    <property type="entry name" value="bMG3"/>
    <property type="match status" value="1"/>
</dbReference>
<dbReference type="GO" id="GO:0004866">
    <property type="term" value="F:endopeptidase inhibitor activity"/>
    <property type="evidence" value="ECO:0007669"/>
    <property type="project" value="UniProtKB-UniRule"/>
</dbReference>
<dbReference type="CDD" id="cd02891">
    <property type="entry name" value="A2M_like"/>
    <property type="match status" value="1"/>
</dbReference>
<evidence type="ECO:0000256" key="3">
    <source>
        <dbReference type="PIRNR" id="PIRNR038980"/>
    </source>
</evidence>
<dbReference type="OrthoDB" id="9767116at2"/>
<dbReference type="InterPro" id="IPR008930">
    <property type="entry name" value="Terpenoid_cyclase/PrenylTrfase"/>
</dbReference>
<dbReference type="Pfam" id="PF07678">
    <property type="entry name" value="TED_complement"/>
    <property type="match status" value="1"/>
</dbReference>
<feature type="domain" description="Alpha-2-macroglobulin" evidence="6">
    <location>
        <begin position="955"/>
        <end position="1044"/>
    </location>
</feature>
<comment type="function">
    <text evidence="3">Protects the bacterial cell from host peptidases.</text>
</comment>
<protein>
    <recommendedName>
        <fullName evidence="3">Alpha-2-macroglobulin</fullName>
    </recommendedName>
</protein>
<sequence length="1644" mass="180367">MPSLFCSPLRRISFRVAVFALLAGLAACGKSEAPNATSAPNGNTATVATKPVVPAKIEGFGLVSAGLDEDNENDRPSILLKFSEKLAGAQKFDELIQLTGPKGAAVSGSWALDDDGMRLRFPFLDANKNYKLHIKAELSSADGKMLKSAVDQEVFTGPMQPAVGFASQGSVLPARDTQGLPVVSVNVSEVDVEFFHVRDKSLSTFFATYQRAGQHGSWELSRLSKIADSVYSNRFVLDGKPDQRALNYIPTQSINEIAQAGLYFAVMRRAGQFDSSYQTSFFFVSDIGLHTRVHADKLWVHAASLKTGEPLRGVELHVLDKAGNSVAGSELQTDGDGNSEFVYKLKADQVLVAKSGTDVSLLPFNQPALDLSDFAVSGRRQDWYEVFAWSGRDLYRPGENVRVSALLRDYDGKPIKPQPLLATLKQPDGRVFATVTLQAKELGYFEFNRVIPEDAPTGRWQLEFRVDPAAKETDHRYNFRVEDFLPERLKLDLNSSKDRLAPGQTLPLSVEAAYLYGAPAAGNRFTAKLLLSADQHPVDTHKDFFFGDPTIELPKEAQDSIDTDLDEQGKLSQEIKVLADGKATAPIAALVSGSVYESGGRTVTRTLKRTVWPADSLIGVRPLFDDKDGANSNSMAGFEVIRSNATGDMLASEKLHAVLKRDRREFHWTYDRDAGWKFDFTQHWEDAIEHDFTIEAGKAAKLEMKVDWGDYRLEITDAQTGLTTRYPFIAGWSWSDQNRGKEARPDKVKVTLDKERYQTGDTLKVTITPPQAGPGLLLVESDHLLFSRNIDAKPGATFEIPVSKDWERHDVYVSAIVFRPGSAAEHTTPNRAVGVAHVEMDRRARSIAASVNAIDTMRPDQDLEVTVKAAALAGKPAYVVLSAVDVGILNITRFSLPDAVAYFFAQRALGVDAYDLYGRVIESFEGGRAHLRYGGDAMLSALPQARRPTAKVLTVDLFNGPVLLDAKGEAKLKLHVPEFNGSLRVAAMVYGDEQYGSAQTETIVRAPLVVEVSTPRVMAPGDSATLTVDLQNFSGSTREFNIQASADKPLALDNGMRKITLADKAKTSVSFPLKALDGFGIGHFRVQAQSGEIKIDRQFEIALRPAYASVRHSTPRVLAAGESISIGADAISGLQGESVNTRLSLSTLPPLPFGSAVEQLFKYPYGCLEQTTSKAFPLIWMDAATAQKLSIKPMAADKRQRQIDEAFSRLSSFQLQNGNFSMWGGDSEGNEQLTPYVAEFLLDARDAGFKIPEATLQKALSRINDDLLAGGHHFYAYQQPEHLRFANEAYSAYVLARVQRAPLGTLRAIFDNEREKSLTPLPLVHLGIALALQGDKPRGEKAIAEAYAKAWKARPEYLGDYGSELRDQALMLALLHEHGMSKPEYDTSVIKLAQDYTTRKHDSWNYLSTQEMVALFRLGRQLLLSDTPTFSGKLTIGGASSDIPADKLWSQVFGGNEVRSGINIALSGNAKSIYAMQDVVGYPNKAPTMDDSKIAITRAWYTPTGEPITDTTLTEGQTVVVAITLEARESMPDAMLIDLLPGGLEIENLNLTDAKQWGEVTINDVKLSERGNAAEIVHEEFRDDRYVAALKLEPGQKAQLFYLLRAVSPGTYAVPPTLVEDMYRPQLRGIGASKAAMIKVVEPQ</sequence>
<dbReference type="InterPro" id="IPR001599">
    <property type="entry name" value="Macroglobln_a2"/>
</dbReference>
<dbReference type="SMART" id="SM01359">
    <property type="entry name" value="A2M_N_2"/>
    <property type="match status" value="1"/>
</dbReference>
<dbReference type="Pfam" id="PF21142">
    <property type="entry name" value="A2M_bMG2"/>
    <property type="match status" value="1"/>
</dbReference>
<keyword evidence="8" id="KW-1185">Reference proteome</keyword>
<dbReference type="Pfam" id="PF00207">
    <property type="entry name" value="A2M"/>
    <property type="match status" value="1"/>
</dbReference>
<dbReference type="SMART" id="SM01419">
    <property type="entry name" value="Thiol-ester_cl"/>
    <property type="match status" value="1"/>
</dbReference>
<dbReference type="Proteomes" id="UP000291562">
    <property type="component" value="Chromosome"/>
</dbReference>
<evidence type="ECO:0000313" key="7">
    <source>
        <dbReference type="EMBL" id="QBB72625.1"/>
    </source>
</evidence>
<feature type="chain" id="PRO_5019521549" description="Alpha-2-macroglobulin" evidence="4">
    <location>
        <begin position="30"/>
        <end position="1644"/>
    </location>
</feature>
<dbReference type="PANTHER" id="PTHR40094">
    <property type="entry name" value="ALPHA-2-MACROGLOBULIN HOMOLOG"/>
    <property type="match status" value="1"/>
</dbReference>
<gene>
    <name evidence="7" type="ORF">ELE36_08485</name>
</gene>
<evidence type="ECO:0000256" key="2">
    <source>
        <dbReference type="ARBA" id="ARBA00022729"/>
    </source>
</evidence>
<evidence type="ECO:0000313" key="8">
    <source>
        <dbReference type="Proteomes" id="UP000291562"/>
    </source>
</evidence>
<dbReference type="InterPro" id="IPR049120">
    <property type="entry name" value="A2M_bMG2"/>
</dbReference>
<dbReference type="InterPro" id="IPR047565">
    <property type="entry name" value="Alpha-macroglob_thiol-ester_cl"/>
</dbReference>
<dbReference type="InterPro" id="IPR041462">
    <property type="entry name" value="Bact_A2M_MG6"/>
</dbReference>
<dbReference type="InterPro" id="IPR041246">
    <property type="entry name" value="Bact_MG10"/>
</dbReference>
<dbReference type="InterPro" id="IPR041203">
    <property type="entry name" value="Bact_A2M_MG5"/>
</dbReference>
<feature type="signal peptide" evidence="4">
    <location>
        <begin position="1"/>
        <end position="29"/>
    </location>
</feature>
<dbReference type="SMART" id="SM01360">
    <property type="entry name" value="A2M"/>
    <property type="match status" value="1"/>
</dbReference>
<keyword evidence="3" id="KW-1003">Cell membrane</keyword>
<dbReference type="InterPro" id="IPR026284">
    <property type="entry name" value="A2MG_proteobact"/>
</dbReference>
<keyword evidence="3" id="KW-0646">Protease inhibitor</keyword>
<keyword evidence="2 4" id="KW-0732">Signal</keyword>
<dbReference type="InterPro" id="IPR021868">
    <property type="entry name" value="Alpha_2_Macroglob_MG3"/>
</dbReference>
<keyword evidence="3" id="KW-0472">Membrane</keyword>
<dbReference type="KEGG" id="xbc:ELE36_08485"/>
<dbReference type="SUPFAM" id="SSF48239">
    <property type="entry name" value="Terpenoid cyclases/Protein prenyltransferases"/>
    <property type="match status" value="1"/>
</dbReference>